<reference evidence="17 18" key="1">
    <citation type="journal article" date="2011" name="Proc. Natl. Acad. Sci. U.S.A.">
        <title>Genome and transcriptome analyses of the mountain pine beetle-fungal symbiont Grosmannia clavigera, a lodgepole pine pathogen.</title>
        <authorList>
            <person name="DiGuistini S."/>
            <person name="Wang Y."/>
            <person name="Liao N.Y."/>
            <person name="Taylor G."/>
            <person name="Tanguay P."/>
            <person name="Feau N."/>
            <person name="Henrissat B."/>
            <person name="Chan S.K."/>
            <person name="Hesse-Orce U."/>
            <person name="Alamouti S.M."/>
            <person name="Tsui C.K.M."/>
            <person name="Docking R.T."/>
            <person name="Levasseur A."/>
            <person name="Haridas S."/>
            <person name="Robertson G."/>
            <person name="Birol I."/>
            <person name="Holt R.A."/>
            <person name="Marra M.A."/>
            <person name="Hamelin R.C."/>
            <person name="Hirst M."/>
            <person name="Jones S.J.M."/>
            <person name="Bohlmann J."/>
            <person name="Breuil C."/>
        </authorList>
    </citation>
    <scope>NUCLEOTIDE SEQUENCE [LARGE SCALE GENOMIC DNA]</scope>
    <source>
        <strain evidence="18">kw1407 / UAMH 11150</strain>
    </source>
</reference>
<dbReference type="STRING" id="655863.F0XKY8"/>
<dbReference type="InterPro" id="IPR047416">
    <property type="entry name" value="XPF_nuclease_Mus81"/>
</dbReference>
<keyword evidence="18" id="KW-1185">Reference proteome</keyword>
<comment type="cofactor">
    <cofactor evidence="1 14">
        <name>Mg(2+)</name>
        <dbReference type="ChEBI" id="CHEBI:18420"/>
    </cofactor>
</comment>
<dbReference type="Pfam" id="PF02732">
    <property type="entry name" value="ERCC4"/>
    <property type="match status" value="1"/>
</dbReference>
<dbReference type="InterPro" id="IPR042530">
    <property type="entry name" value="EME1/EME2_C"/>
</dbReference>
<feature type="compositionally biased region" description="Low complexity" evidence="15">
    <location>
        <begin position="89"/>
        <end position="128"/>
    </location>
</feature>
<dbReference type="Gene3D" id="3.40.50.10130">
    <property type="match status" value="1"/>
</dbReference>
<evidence type="ECO:0000259" key="16">
    <source>
        <dbReference type="SMART" id="SM00891"/>
    </source>
</evidence>
<evidence type="ECO:0000256" key="2">
    <source>
        <dbReference type="ARBA" id="ARBA00004123"/>
    </source>
</evidence>
<comment type="subunit">
    <text evidence="14">Interacts with EME1.</text>
</comment>
<dbReference type="GO" id="GO:0031297">
    <property type="term" value="P:replication fork processing"/>
    <property type="evidence" value="ECO:0007669"/>
    <property type="project" value="UniProtKB-ARBA"/>
</dbReference>
<evidence type="ECO:0000256" key="15">
    <source>
        <dbReference type="SAM" id="MobiDB-lite"/>
    </source>
</evidence>
<evidence type="ECO:0000313" key="18">
    <source>
        <dbReference type="Proteomes" id="UP000007796"/>
    </source>
</evidence>
<feature type="domain" description="ERCC4" evidence="16">
    <location>
        <begin position="307"/>
        <end position="412"/>
    </location>
</feature>
<dbReference type="GO" id="GO:0031573">
    <property type="term" value="P:mitotic intra-S DNA damage checkpoint signaling"/>
    <property type="evidence" value="ECO:0007669"/>
    <property type="project" value="TreeGrafter"/>
</dbReference>
<dbReference type="OrthoDB" id="5963188at2759"/>
<evidence type="ECO:0000256" key="4">
    <source>
        <dbReference type="ARBA" id="ARBA00022722"/>
    </source>
</evidence>
<dbReference type="InterPro" id="IPR027421">
    <property type="entry name" value="DNA_pol_lamdba_lyase_dom_sf"/>
</dbReference>
<dbReference type="InterPro" id="IPR006166">
    <property type="entry name" value="ERCC4_domain"/>
</dbReference>
<accession>F0XKY8</accession>
<evidence type="ECO:0000256" key="13">
    <source>
        <dbReference type="ARBA" id="ARBA00023254"/>
    </source>
</evidence>
<name>F0XKY8_GROCL</name>
<dbReference type="eggNOG" id="KOG2379">
    <property type="taxonomic scope" value="Eukaryota"/>
</dbReference>
<evidence type="ECO:0000256" key="3">
    <source>
        <dbReference type="ARBA" id="ARBA00010015"/>
    </source>
</evidence>
<evidence type="ECO:0000256" key="11">
    <source>
        <dbReference type="ARBA" id="ARBA00023204"/>
    </source>
</evidence>
<evidence type="ECO:0000256" key="14">
    <source>
        <dbReference type="RuleBase" id="RU369042"/>
    </source>
</evidence>
<evidence type="ECO:0000313" key="17">
    <source>
        <dbReference type="EMBL" id="EFX01817.1"/>
    </source>
</evidence>
<evidence type="ECO:0000256" key="1">
    <source>
        <dbReference type="ARBA" id="ARBA00001946"/>
    </source>
</evidence>
<dbReference type="FunCoup" id="F0XKY8">
    <property type="interactions" value="156"/>
</dbReference>
<evidence type="ECO:0000256" key="12">
    <source>
        <dbReference type="ARBA" id="ARBA00023242"/>
    </source>
</evidence>
<evidence type="ECO:0000256" key="5">
    <source>
        <dbReference type="ARBA" id="ARBA00022723"/>
    </source>
</evidence>
<dbReference type="InterPro" id="IPR033309">
    <property type="entry name" value="Mus81"/>
</dbReference>
<keyword evidence="10 14" id="KW-0233">DNA recombination</keyword>
<dbReference type="RefSeq" id="XP_014171299.1">
    <property type="nucleotide sequence ID" value="XM_014315824.1"/>
</dbReference>
<dbReference type="GO" id="GO:0000712">
    <property type="term" value="P:resolution of meiotic recombination intermediates"/>
    <property type="evidence" value="ECO:0007669"/>
    <property type="project" value="TreeGrafter"/>
</dbReference>
<evidence type="ECO:0000256" key="9">
    <source>
        <dbReference type="ARBA" id="ARBA00022842"/>
    </source>
</evidence>
<feature type="region of interest" description="Disordered" evidence="15">
    <location>
        <begin position="232"/>
        <end position="297"/>
    </location>
</feature>
<dbReference type="GO" id="GO:0048476">
    <property type="term" value="C:Holliday junction resolvase complex"/>
    <property type="evidence" value="ECO:0007669"/>
    <property type="project" value="UniProtKB-UniRule"/>
</dbReference>
<dbReference type="Pfam" id="PF21136">
    <property type="entry name" value="WHD_MUS81"/>
    <property type="match status" value="1"/>
</dbReference>
<comment type="subcellular location">
    <subcellularLocation>
        <location evidence="2 14">Nucleus</location>
    </subcellularLocation>
</comment>
<dbReference type="GO" id="GO:0000727">
    <property type="term" value="P:double-strand break repair via break-induced replication"/>
    <property type="evidence" value="ECO:0007669"/>
    <property type="project" value="UniProtKB-UniRule"/>
</dbReference>
<dbReference type="CDD" id="cd21036">
    <property type="entry name" value="WH_MUS81"/>
    <property type="match status" value="1"/>
</dbReference>
<dbReference type="FunFam" id="1.10.150.110:FF:000001">
    <property type="entry name" value="Putative Crossover junction endonuclease MUS81"/>
    <property type="match status" value="1"/>
</dbReference>
<gene>
    <name evidence="17" type="ORF">CMQ_8283</name>
</gene>
<dbReference type="PANTHER" id="PTHR13451">
    <property type="entry name" value="CLASS II CROSSOVER JUNCTION ENDONUCLEASE MUS81"/>
    <property type="match status" value="1"/>
</dbReference>
<evidence type="ECO:0000256" key="7">
    <source>
        <dbReference type="ARBA" id="ARBA00022763"/>
    </source>
</evidence>
<organism evidence="18">
    <name type="scientific">Grosmannia clavigera (strain kw1407 / UAMH 11150)</name>
    <name type="common">Blue stain fungus</name>
    <name type="synonym">Graphiocladiella clavigera</name>
    <dbReference type="NCBI Taxonomy" id="655863"/>
    <lineage>
        <taxon>Eukaryota</taxon>
        <taxon>Fungi</taxon>
        <taxon>Dikarya</taxon>
        <taxon>Ascomycota</taxon>
        <taxon>Pezizomycotina</taxon>
        <taxon>Sordariomycetes</taxon>
        <taxon>Sordariomycetidae</taxon>
        <taxon>Ophiostomatales</taxon>
        <taxon>Ophiostomataceae</taxon>
        <taxon>Leptographium</taxon>
    </lineage>
</organism>
<comment type="similarity">
    <text evidence="3 14">Belongs to the XPF family.</text>
</comment>
<dbReference type="InParanoid" id="F0XKY8"/>
<dbReference type="InterPro" id="IPR047417">
    <property type="entry name" value="WHD_MUS81"/>
</dbReference>
<comment type="function">
    <text evidence="14">Interacts with EME1 to form a DNA structure-specific endonuclease with substrate preference for branched DNA structures with a 5'-end at the branch nick. Typical substrates include 3'-flap structures, D-loops, replication forks and nicked Holliday junctions. May be required in mitosis for the processing of stalled or collapsed replication fork intermediates. May be required in meiosis for the repair of meiosis-specific double strand breaks subsequent to single-end invasion (SEI).</text>
</comment>
<dbReference type="GO" id="GO:0008821">
    <property type="term" value="F:crossover junction DNA endonuclease activity"/>
    <property type="evidence" value="ECO:0007669"/>
    <property type="project" value="UniProtKB-UniRule"/>
</dbReference>
<keyword evidence="12 14" id="KW-0539">Nucleus</keyword>
<dbReference type="GO" id="GO:0048257">
    <property type="term" value="F:3'-flap endonuclease activity"/>
    <property type="evidence" value="ECO:0007669"/>
    <property type="project" value="TreeGrafter"/>
</dbReference>
<dbReference type="SUPFAM" id="SSF52980">
    <property type="entry name" value="Restriction endonuclease-like"/>
    <property type="match status" value="1"/>
</dbReference>
<dbReference type="EC" id="3.1.22.-" evidence="14"/>
<dbReference type="GO" id="GO:0046872">
    <property type="term" value="F:metal ion binding"/>
    <property type="evidence" value="ECO:0007669"/>
    <property type="project" value="UniProtKB-UniRule"/>
</dbReference>
<dbReference type="Gene3D" id="1.10.10.10">
    <property type="entry name" value="Winged helix-like DNA-binding domain superfamily/Winged helix DNA-binding domain"/>
    <property type="match status" value="1"/>
</dbReference>
<keyword evidence="9 14" id="KW-0460">Magnesium</keyword>
<dbReference type="Gene3D" id="1.10.150.670">
    <property type="entry name" value="Crossover junction endonuclease EME1, DNA-binding domain"/>
    <property type="match status" value="1"/>
</dbReference>
<dbReference type="FunFam" id="1.10.10.10:FF:000307">
    <property type="entry name" value="Crossover junction endonuclease MUS81"/>
    <property type="match status" value="1"/>
</dbReference>
<evidence type="ECO:0000256" key="10">
    <source>
        <dbReference type="ARBA" id="ARBA00023172"/>
    </source>
</evidence>
<dbReference type="PANTHER" id="PTHR13451:SF0">
    <property type="entry name" value="CROSSOVER JUNCTION ENDONUCLEASE MUS81"/>
    <property type="match status" value="1"/>
</dbReference>
<evidence type="ECO:0000256" key="6">
    <source>
        <dbReference type="ARBA" id="ARBA00022759"/>
    </source>
</evidence>
<keyword evidence="13" id="KW-0469">Meiosis</keyword>
<protein>
    <recommendedName>
        <fullName evidence="14">Crossover junction endonuclease MUS81</fullName>
        <ecNumber evidence="14">3.1.22.-</ecNumber>
    </recommendedName>
</protein>
<sequence>MVADEGANPLFLGWVKEWWDLAKERNTKGVLAYRTAHESLRVCPLRFQHPNELMALRGFGPKMCSRLTEKLALHCTENGLPMPKKRSAARVSRSGVSRAETGEDGAAAAAAAAEGRQTARAATNTGTGTRKRKSYVPVLRQGGYAIIMALSSPEADGRQWMGKQEVIELAQPHCDTSFTVKPPGKFYTAWDSIKTLLNNDLVMERGRPSRRYALTEEGWEIAQRFRQVIGGEAGDGGAARGRGQDVGPIDVDGQQTTDGRGRPRPISELVPDGDDDGSGNGSSNGSGLDGLPTMEPIELPAGSFTVQLVLDTRERVSGQRTYMEDELAKLGTRPSVRALSLGDALWVAKCHDAQQLSRSGAEGDEVVLDWLIERKRQDDLVSSIRDGRFHEQKFRQRRCGLRNVVYVVEDGGLDADGLHRHEEAMRSAVAATQLVHGCFVKRTRSVDDTIAYLARLTRVLQRRYSGRSLRVIPTSSLTARNYLPLLRQLRNEEQAQTASISRDVEYCVTYPAFASLTSKSESLTLRDVYLKMLMCTRGVTAERALEVQKRWRTPRAFVQAYEQLAGDGNDVVAAGRKRAMVSDRLGGLAGNKRRVTKAISEKLAEAWADVGALG</sequence>
<keyword evidence="5 14" id="KW-0479">Metal-binding</keyword>
<keyword evidence="7 14" id="KW-0227">DNA damage</keyword>
<feature type="compositionally biased region" description="Gly residues" evidence="15">
    <location>
        <begin position="278"/>
        <end position="288"/>
    </location>
</feature>
<dbReference type="InterPro" id="IPR036388">
    <property type="entry name" value="WH-like_DNA-bd_sf"/>
</dbReference>
<dbReference type="SMART" id="SM00891">
    <property type="entry name" value="ERCC4"/>
    <property type="match status" value="1"/>
</dbReference>
<dbReference type="GeneID" id="25981921"/>
<keyword evidence="8 14" id="KW-0378">Hydrolase</keyword>
<dbReference type="AlphaFoldDB" id="F0XKY8"/>
<dbReference type="Pfam" id="PF14716">
    <property type="entry name" value="HHH_8"/>
    <property type="match status" value="1"/>
</dbReference>
<dbReference type="CDD" id="cd20074">
    <property type="entry name" value="XPF_nuclease_Mus81"/>
    <property type="match status" value="1"/>
</dbReference>
<dbReference type="FunFam" id="3.40.50.10130:FF:000003">
    <property type="entry name" value="Crossover junction endonuclease MUS81"/>
    <property type="match status" value="1"/>
</dbReference>
<dbReference type="InterPro" id="IPR011335">
    <property type="entry name" value="Restrct_endonuc-II-like"/>
</dbReference>
<keyword evidence="6 14" id="KW-0255">Endonuclease</keyword>
<dbReference type="EMBL" id="GL629788">
    <property type="protein sequence ID" value="EFX01817.1"/>
    <property type="molecule type" value="Genomic_DNA"/>
</dbReference>
<proteinExistence type="inferred from homology"/>
<dbReference type="Proteomes" id="UP000007796">
    <property type="component" value="Unassembled WGS sequence"/>
</dbReference>
<dbReference type="GO" id="GO:0005634">
    <property type="term" value="C:nucleus"/>
    <property type="evidence" value="ECO:0007669"/>
    <property type="project" value="UniProtKB-SubCell"/>
</dbReference>
<evidence type="ECO:0000256" key="8">
    <source>
        <dbReference type="ARBA" id="ARBA00022801"/>
    </source>
</evidence>
<feature type="region of interest" description="Disordered" evidence="15">
    <location>
        <begin position="83"/>
        <end position="129"/>
    </location>
</feature>
<keyword evidence="4 14" id="KW-0540">Nuclease</keyword>
<dbReference type="InterPro" id="IPR010996">
    <property type="entry name" value="HHH_MUS81"/>
</dbReference>
<dbReference type="Gene3D" id="1.10.150.110">
    <property type="entry name" value="DNA polymerase beta, N-terminal domain-like"/>
    <property type="match status" value="1"/>
</dbReference>
<dbReference type="SUPFAM" id="SSF47802">
    <property type="entry name" value="DNA polymerase beta, N-terminal domain-like"/>
    <property type="match status" value="1"/>
</dbReference>
<dbReference type="GO" id="GO:0006308">
    <property type="term" value="P:DNA catabolic process"/>
    <property type="evidence" value="ECO:0007669"/>
    <property type="project" value="UniProtKB-UniRule"/>
</dbReference>
<dbReference type="HOGENOM" id="CLU_014329_1_1_1"/>
<keyword evidence="11 14" id="KW-0234">DNA repair</keyword>
<dbReference type="GO" id="GO:0003677">
    <property type="term" value="F:DNA binding"/>
    <property type="evidence" value="ECO:0007669"/>
    <property type="project" value="UniProtKB-UniRule"/>
</dbReference>